<dbReference type="CDD" id="cd02440">
    <property type="entry name" value="AdoMet_MTases"/>
    <property type="match status" value="1"/>
</dbReference>
<keyword evidence="3" id="KW-1185">Reference proteome</keyword>
<evidence type="ECO:0000313" key="2">
    <source>
        <dbReference type="EMBL" id="MBE9023270.1"/>
    </source>
</evidence>
<dbReference type="GO" id="GO:0032259">
    <property type="term" value="P:methylation"/>
    <property type="evidence" value="ECO:0007669"/>
    <property type="project" value="UniProtKB-KW"/>
</dbReference>
<dbReference type="InterPro" id="IPR029063">
    <property type="entry name" value="SAM-dependent_MTases_sf"/>
</dbReference>
<dbReference type="GO" id="GO:0008168">
    <property type="term" value="F:methyltransferase activity"/>
    <property type="evidence" value="ECO:0007669"/>
    <property type="project" value="UniProtKB-KW"/>
</dbReference>
<keyword evidence="2" id="KW-0489">Methyltransferase</keyword>
<proteinExistence type="predicted"/>
<dbReference type="SUPFAM" id="SSF53335">
    <property type="entry name" value="S-adenosyl-L-methionine-dependent methyltransferases"/>
    <property type="match status" value="1"/>
</dbReference>
<dbReference type="Gene3D" id="3.40.50.150">
    <property type="entry name" value="Vaccinia Virus protein VP39"/>
    <property type="match status" value="1"/>
</dbReference>
<gene>
    <name evidence="2" type="ORF">IQ276_12780</name>
</gene>
<dbReference type="AlphaFoldDB" id="A0A8J6ZKX9"/>
<evidence type="ECO:0000259" key="1">
    <source>
        <dbReference type="Pfam" id="PF13847"/>
    </source>
</evidence>
<keyword evidence="2" id="KW-0808">Transferase</keyword>
<dbReference type="EMBL" id="JADEXS010000145">
    <property type="protein sequence ID" value="MBE9023270.1"/>
    <property type="molecule type" value="Genomic_DNA"/>
</dbReference>
<dbReference type="PANTHER" id="PTHR43861">
    <property type="entry name" value="TRANS-ACONITATE 2-METHYLTRANSFERASE-RELATED"/>
    <property type="match status" value="1"/>
</dbReference>
<sequence length="175" mass="20669">MLQSPKDLEAFYQQNDPWQYEITPDDKKRKETILSEIPNKNYRHVLDIGCGHGFITRDLPGENVLGVDISSNAIRQAKAHETSRVKFLQSSIFEIPEQIQQKFELVIITGVLYSQYIGNSYNLIYLLINQLIVDDGILICCHIDEWYKARFPYLMLDYYLFGYREYTQRLEIYIK</sequence>
<feature type="domain" description="Methyltransferase" evidence="1">
    <location>
        <begin position="44"/>
        <end position="144"/>
    </location>
</feature>
<dbReference type="Pfam" id="PF13847">
    <property type="entry name" value="Methyltransf_31"/>
    <property type="match status" value="1"/>
</dbReference>
<evidence type="ECO:0000313" key="3">
    <source>
        <dbReference type="Proteomes" id="UP000622533"/>
    </source>
</evidence>
<reference evidence="2" key="1">
    <citation type="submission" date="2020-10" db="EMBL/GenBank/DDBJ databases">
        <authorList>
            <person name="Castelo-Branco R."/>
            <person name="Eusebio N."/>
            <person name="Adriana R."/>
            <person name="Vieira A."/>
            <person name="Brugerolle De Fraissinette N."/>
            <person name="Rezende De Castro R."/>
            <person name="Schneider M.P."/>
            <person name="Vasconcelos V."/>
            <person name="Leao P.N."/>
        </authorList>
    </citation>
    <scope>NUCLEOTIDE SEQUENCE</scope>
    <source>
        <strain evidence="2">LEGE 12446</strain>
    </source>
</reference>
<dbReference type="InterPro" id="IPR025714">
    <property type="entry name" value="Methyltranfer_dom"/>
</dbReference>
<comment type="caution">
    <text evidence="2">The sequence shown here is derived from an EMBL/GenBank/DDBJ whole genome shotgun (WGS) entry which is preliminary data.</text>
</comment>
<dbReference type="RefSeq" id="WP_193916805.1">
    <property type="nucleotide sequence ID" value="NZ_JADEXS020000001.1"/>
</dbReference>
<dbReference type="Proteomes" id="UP000622533">
    <property type="component" value="Unassembled WGS sequence"/>
</dbReference>
<accession>A0A8J6ZKX9</accession>
<protein>
    <submittedName>
        <fullName evidence="2">Class I SAM-dependent methyltransferase</fullName>
    </submittedName>
</protein>
<name>A0A8J6ZKX9_DESMC</name>
<organism evidence="2 3">
    <name type="scientific">Desmonostoc muscorum LEGE 12446</name>
    <dbReference type="NCBI Taxonomy" id="1828758"/>
    <lineage>
        <taxon>Bacteria</taxon>
        <taxon>Bacillati</taxon>
        <taxon>Cyanobacteriota</taxon>
        <taxon>Cyanophyceae</taxon>
        <taxon>Nostocales</taxon>
        <taxon>Nostocaceae</taxon>
        <taxon>Desmonostoc</taxon>
    </lineage>
</organism>